<evidence type="ECO:0000313" key="6">
    <source>
        <dbReference type="EMBL" id="KAK4191690.1"/>
    </source>
</evidence>
<feature type="region of interest" description="Disordered" evidence="4">
    <location>
        <begin position="1"/>
        <end position="21"/>
    </location>
</feature>
<dbReference type="AlphaFoldDB" id="A0AAN6X2H2"/>
<organism evidence="6 7">
    <name type="scientific">Podospora australis</name>
    <dbReference type="NCBI Taxonomy" id="1536484"/>
    <lineage>
        <taxon>Eukaryota</taxon>
        <taxon>Fungi</taxon>
        <taxon>Dikarya</taxon>
        <taxon>Ascomycota</taxon>
        <taxon>Pezizomycotina</taxon>
        <taxon>Sordariomycetes</taxon>
        <taxon>Sordariomycetidae</taxon>
        <taxon>Sordariales</taxon>
        <taxon>Podosporaceae</taxon>
        <taxon>Podospora</taxon>
    </lineage>
</organism>
<keyword evidence="7" id="KW-1185">Reference proteome</keyword>
<keyword evidence="5" id="KW-1133">Transmembrane helix</keyword>
<evidence type="ECO:0000256" key="1">
    <source>
        <dbReference type="ARBA" id="ARBA00007677"/>
    </source>
</evidence>
<dbReference type="EMBL" id="MU864358">
    <property type="protein sequence ID" value="KAK4191690.1"/>
    <property type="molecule type" value="Genomic_DNA"/>
</dbReference>
<comment type="caution">
    <text evidence="6">The sequence shown here is derived from an EMBL/GenBank/DDBJ whole genome shotgun (WGS) entry which is preliminary data.</text>
</comment>
<dbReference type="GO" id="GO:0005794">
    <property type="term" value="C:Golgi apparatus"/>
    <property type="evidence" value="ECO:0007669"/>
    <property type="project" value="TreeGrafter"/>
</dbReference>
<dbReference type="GO" id="GO:0000032">
    <property type="term" value="P:cell wall mannoprotein biosynthetic process"/>
    <property type="evidence" value="ECO:0007669"/>
    <property type="project" value="TreeGrafter"/>
</dbReference>
<dbReference type="InterPro" id="IPR029044">
    <property type="entry name" value="Nucleotide-diphossugar_trans"/>
</dbReference>
<feature type="transmembrane region" description="Helical" evidence="5">
    <location>
        <begin position="85"/>
        <end position="104"/>
    </location>
</feature>
<accession>A0AAN6X2H2</accession>
<comment type="similarity">
    <text evidence="1">Belongs to the glycosyltransferase 15 family.</text>
</comment>
<dbReference type="Proteomes" id="UP001302126">
    <property type="component" value="Unassembled WGS sequence"/>
</dbReference>
<dbReference type="SUPFAM" id="SSF53448">
    <property type="entry name" value="Nucleotide-diphospho-sugar transferases"/>
    <property type="match status" value="1"/>
</dbReference>
<dbReference type="Pfam" id="PF01793">
    <property type="entry name" value="Glyco_transf_15"/>
    <property type="match status" value="1"/>
</dbReference>
<keyword evidence="5" id="KW-0812">Transmembrane</keyword>
<name>A0AAN6X2H2_9PEZI</name>
<keyword evidence="5" id="KW-0472">Membrane</keyword>
<reference evidence="6" key="2">
    <citation type="submission" date="2023-05" db="EMBL/GenBank/DDBJ databases">
        <authorList>
            <consortium name="Lawrence Berkeley National Laboratory"/>
            <person name="Steindorff A."/>
            <person name="Hensen N."/>
            <person name="Bonometti L."/>
            <person name="Westerberg I."/>
            <person name="Brannstrom I.O."/>
            <person name="Guillou S."/>
            <person name="Cros-Aarteil S."/>
            <person name="Calhoun S."/>
            <person name="Haridas S."/>
            <person name="Kuo A."/>
            <person name="Mondo S."/>
            <person name="Pangilinan J."/>
            <person name="Riley R."/>
            <person name="Labutti K."/>
            <person name="Andreopoulos B."/>
            <person name="Lipzen A."/>
            <person name="Chen C."/>
            <person name="Yanf M."/>
            <person name="Daum C."/>
            <person name="Ng V."/>
            <person name="Clum A."/>
            <person name="Ohm R."/>
            <person name="Martin F."/>
            <person name="Silar P."/>
            <person name="Natvig D."/>
            <person name="Lalanne C."/>
            <person name="Gautier V."/>
            <person name="Ament-Velasquez S.L."/>
            <person name="Kruys A."/>
            <person name="Hutchinson M.I."/>
            <person name="Powell A.J."/>
            <person name="Barry K."/>
            <person name="Miller A.N."/>
            <person name="Grigoriev I.V."/>
            <person name="Debuchy R."/>
            <person name="Gladieux P."/>
            <person name="Thoren M.H."/>
            <person name="Johannesson H."/>
        </authorList>
    </citation>
    <scope>NUCLEOTIDE SEQUENCE</scope>
    <source>
        <strain evidence="6">PSN309</strain>
    </source>
</reference>
<reference evidence="6" key="1">
    <citation type="journal article" date="2023" name="Mol. Phylogenet. Evol.">
        <title>Genome-scale phylogeny and comparative genomics of the fungal order Sordariales.</title>
        <authorList>
            <person name="Hensen N."/>
            <person name="Bonometti L."/>
            <person name="Westerberg I."/>
            <person name="Brannstrom I.O."/>
            <person name="Guillou S."/>
            <person name="Cros-Aarteil S."/>
            <person name="Calhoun S."/>
            <person name="Haridas S."/>
            <person name="Kuo A."/>
            <person name="Mondo S."/>
            <person name="Pangilinan J."/>
            <person name="Riley R."/>
            <person name="LaButti K."/>
            <person name="Andreopoulos B."/>
            <person name="Lipzen A."/>
            <person name="Chen C."/>
            <person name="Yan M."/>
            <person name="Daum C."/>
            <person name="Ng V."/>
            <person name="Clum A."/>
            <person name="Steindorff A."/>
            <person name="Ohm R.A."/>
            <person name="Martin F."/>
            <person name="Silar P."/>
            <person name="Natvig D.O."/>
            <person name="Lalanne C."/>
            <person name="Gautier V."/>
            <person name="Ament-Velasquez S.L."/>
            <person name="Kruys A."/>
            <person name="Hutchinson M.I."/>
            <person name="Powell A.J."/>
            <person name="Barry K."/>
            <person name="Miller A.N."/>
            <person name="Grigoriev I.V."/>
            <person name="Debuchy R."/>
            <person name="Gladieux P."/>
            <person name="Hiltunen Thoren M."/>
            <person name="Johannesson H."/>
        </authorList>
    </citation>
    <scope>NUCLEOTIDE SEQUENCE</scope>
    <source>
        <strain evidence="6">PSN309</strain>
    </source>
</reference>
<sequence>MDCRNHPLQQTTTRRAEKPHARPLFTRRGDKKTELATFVINDEIIKSNPEAGSLPLQHTSLLSRYFGIAKYNRGKTINMAIARPVRALGLAAVVMWFFFIWQVLKPTSTIKRPGFDFKSFERDPNLDATGEPEGILTYASPEYAPGPKGTARINATLLALVRNEELQDMLSSMRDLERTWNHKFNYPWTFFNDVPFTEEFKKKTQALTKAECRYELIPEEHWAMPSWINKDLYKESTQILKENGVQYADMVSYHQMCRWNSGMFYKHPALANTQYYWRVEPKVHFFCDVDYDVFRYMQDNNKTYGFTINLYDSPESIPTLWPETEKFIAQHPEHIHENNAMNWLTDKVRRPEHNRKANGYSTCHFWSNFEIADMSFWRSKAYEDYFQHLDRAGGFFYERWGDAPVHSIGLGLFEDKNRIHWFRDIGYQHIPFFNCPNSPKCKGCVTGRFTDGENWLHKEDCRPNWFKFASMG</sequence>
<dbReference type="PANTHER" id="PTHR31121">
    <property type="entry name" value="ALPHA-1,2 MANNOSYLTRANSFERASE KTR1"/>
    <property type="match status" value="1"/>
</dbReference>
<dbReference type="FunFam" id="3.90.550.10:FF:000051">
    <property type="entry name" value="Alpha-1,2-mannosyltransferase (Ktr4)"/>
    <property type="match status" value="1"/>
</dbReference>
<evidence type="ECO:0000256" key="5">
    <source>
        <dbReference type="SAM" id="Phobius"/>
    </source>
</evidence>
<evidence type="ECO:0000256" key="4">
    <source>
        <dbReference type="SAM" id="MobiDB-lite"/>
    </source>
</evidence>
<protein>
    <submittedName>
        <fullName evidence="6">Family 15 putative glycosyltransferase</fullName>
    </submittedName>
</protein>
<evidence type="ECO:0000256" key="3">
    <source>
        <dbReference type="ARBA" id="ARBA00022679"/>
    </source>
</evidence>
<dbReference type="GO" id="GO:0006487">
    <property type="term" value="P:protein N-linked glycosylation"/>
    <property type="evidence" value="ECO:0007669"/>
    <property type="project" value="TreeGrafter"/>
</dbReference>
<gene>
    <name evidence="6" type="ORF">QBC35DRAFT_486836</name>
</gene>
<keyword evidence="2" id="KW-0328">Glycosyltransferase</keyword>
<evidence type="ECO:0000256" key="2">
    <source>
        <dbReference type="ARBA" id="ARBA00022676"/>
    </source>
</evidence>
<dbReference type="GO" id="GO:0016020">
    <property type="term" value="C:membrane"/>
    <property type="evidence" value="ECO:0007669"/>
    <property type="project" value="InterPro"/>
</dbReference>
<evidence type="ECO:0000313" key="7">
    <source>
        <dbReference type="Proteomes" id="UP001302126"/>
    </source>
</evidence>
<dbReference type="InterPro" id="IPR002685">
    <property type="entry name" value="Glyco_trans_15"/>
</dbReference>
<keyword evidence="3" id="KW-0808">Transferase</keyword>
<dbReference type="GO" id="GO:0000026">
    <property type="term" value="F:alpha-1,2-mannosyltransferase activity"/>
    <property type="evidence" value="ECO:0007669"/>
    <property type="project" value="TreeGrafter"/>
</dbReference>
<proteinExistence type="inferred from homology"/>
<dbReference type="PANTHER" id="PTHR31121:SF7">
    <property type="entry name" value="MANNOSYLTRANSFERASE KTR4-RELATED"/>
    <property type="match status" value="1"/>
</dbReference>
<dbReference type="Gene3D" id="3.90.550.10">
    <property type="entry name" value="Spore Coat Polysaccharide Biosynthesis Protein SpsA, Chain A"/>
    <property type="match status" value="1"/>
</dbReference>
<dbReference type="GO" id="GO:0006493">
    <property type="term" value="P:protein O-linked glycosylation"/>
    <property type="evidence" value="ECO:0007669"/>
    <property type="project" value="TreeGrafter"/>
</dbReference>